<keyword evidence="2" id="KW-0964">Secreted</keyword>
<keyword evidence="7" id="KW-0593">Phospholipase A2 inhibitor</keyword>
<evidence type="ECO:0000256" key="4">
    <source>
        <dbReference type="SAM" id="SignalP"/>
    </source>
</evidence>
<evidence type="ECO:0000256" key="2">
    <source>
        <dbReference type="ARBA" id="ARBA00022525"/>
    </source>
</evidence>
<keyword evidence="4" id="KW-0732">Signal</keyword>
<name>A0A6J1V1U5_9SAUR</name>
<organism evidence="6 7">
    <name type="scientific">Notechis scutatus</name>
    <name type="common">mainland tiger snake</name>
    <dbReference type="NCBI Taxonomy" id="8663"/>
    <lineage>
        <taxon>Eukaryota</taxon>
        <taxon>Metazoa</taxon>
        <taxon>Chordata</taxon>
        <taxon>Craniata</taxon>
        <taxon>Vertebrata</taxon>
        <taxon>Euteleostomi</taxon>
        <taxon>Lepidosauria</taxon>
        <taxon>Squamata</taxon>
        <taxon>Bifurcata</taxon>
        <taxon>Unidentata</taxon>
        <taxon>Episquamata</taxon>
        <taxon>Toxicofera</taxon>
        <taxon>Serpentes</taxon>
        <taxon>Colubroidea</taxon>
        <taxon>Elapidae</taxon>
        <taxon>Hydrophiinae</taxon>
        <taxon>Notechis</taxon>
    </lineage>
</organism>
<protein>
    <submittedName>
        <fullName evidence="7">Phospholipase A2 inhibitor and Ly6/PLAUR domain-containing protein-like</fullName>
    </submittedName>
</protein>
<reference evidence="7" key="1">
    <citation type="submission" date="2025-08" db="UniProtKB">
        <authorList>
            <consortium name="RefSeq"/>
        </authorList>
    </citation>
    <scope>IDENTIFICATION</scope>
</reference>
<sequence>MQGCTITSFFFSSILISAGSCLKCEHCSSNSGFCTGAPHICRPFENTCLIFTTETTIGNEVWLATYKGCSKLKHCVPSPMSFTLPSRRKRSAAKCCRKDLCNSGTVTLPKLGIRPNGMKCPGCISTDPTCKPTELIHCNGWEEYCVYYDVTVEQEGRFYSHAERGCGTKNACLNEPRIYGVPGLYKEIIKKSECTPAPKIIGK</sequence>
<dbReference type="CDD" id="cd23571">
    <property type="entry name" value="TFP_LU_ECD_PINLYP_rpt1"/>
    <property type="match status" value="1"/>
</dbReference>
<dbReference type="InterPro" id="IPR016054">
    <property type="entry name" value="LY6_UPA_recep-like"/>
</dbReference>
<dbReference type="Proteomes" id="UP000504612">
    <property type="component" value="Unplaced"/>
</dbReference>
<evidence type="ECO:0000313" key="6">
    <source>
        <dbReference type="Proteomes" id="UP000504612"/>
    </source>
</evidence>
<dbReference type="AlphaFoldDB" id="A0A6J1V1U5"/>
<evidence type="ECO:0000259" key="5">
    <source>
        <dbReference type="Pfam" id="PF00021"/>
    </source>
</evidence>
<keyword evidence="3" id="KW-1015">Disulfide bond</keyword>
<dbReference type="RefSeq" id="XP_026537226.1">
    <property type="nucleotide sequence ID" value="XM_026681441.1"/>
</dbReference>
<dbReference type="SUPFAM" id="SSF57302">
    <property type="entry name" value="Snake toxin-like"/>
    <property type="match status" value="2"/>
</dbReference>
<gene>
    <name evidence="7" type="primary">LOC113421181</name>
</gene>
<evidence type="ECO:0000256" key="3">
    <source>
        <dbReference type="ARBA" id="ARBA00023157"/>
    </source>
</evidence>
<feature type="domain" description="UPAR/Ly6" evidence="5">
    <location>
        <begin position="116"/>
        <end position="176"/>
    </location>
</feature>
<proteinExistence type="predicted"/>
<comment type="subcellular location">
    <subcellularLocation>
        <location evidence="1">Secreted</location>
    </subcellularLocation>
</comment>
<dbReference type="InterPro" id="IPR045860">
    <property type="entry name" value="Snake_toxin-like_sf"/>
</dbReference>
<dbReference type="Gene3D" id="2.10.60.10">
    <property type="entry name" value="CD59"/>
    <property type="match status" value="2"/>
</dbReference>
<dbReference type="GeneID" id="113421181"/>
<dbReference type="InterPro" id="IPR050918">
    <property type="entry name" value="CNF-like_PLA2_Inhibitor"/>
</dbReference>
<dbReference type="CDD" id="cd23572">
    <property type="entry name" value="TFP_LU_ECD_PINLYP_rpt2"/>
    <property type="match status" value="1"/>
</dbReference>
<accession>A0A6J1V1U5</accession>
<feature type="domain" description="UPAR/Ly6" evidence="5">
    <location>
        <begin position="22"/>
        <end position="103"/>
    </location>
</feature>
<dbReference type="GO" id="GO:0019834">
    <property type="term" value="F:phospholipase A2 inhibitor activity"/>
    <property type="evidence" value="ECO:0007669"/>
    <property type="project" value="UniProtKB-KW"/>
</dbReference>
<dbReference type="Pfam" id="PF00021">
    <property type="entry name" value="UPAR_LY6"/>
    <property type="match status" value="2"/>
</dbReference>
<dbReference type="GO" id="GO:0005576">
    <property type="term" value="C:extracellular region"/>
    <property type="evidence" value="ECO:0007669"/>
    <property type="project" value="UniProtKB-SubCell"/>
</dbReference>
<dbReference type="PANTHER" id="PTHR20914:SF9">
    <property type="entry name" value="COILED, ISOFORM A"/>
    <property type="match status" value="1"/>
</dbReference>
<dbReference type="PANTHER" id="PTHR20914">
    <property type="entry name" value="LY6/PLAUR DOMAIN-CONTAINING PROTEIN 8"/>
    <property type="match status" value="1"/>
</dbReference>
<feature type="chain" id="PRO_5026700045" evidence="4">
    <location>
        <begin position="22"/>
        <end position="203"/>
    </location>
</feature>
<dbReference type="KEGG" id="nss:113421181"/>
<evidence type="ECO:0000256" key="1">
    <source>
        <dbReference type="ARBA" id="ARBA00004613"/>
    </source>
</evidence>
<feature type="signal peptide" evidence="4">
    <location>
        <begin position="1"/>
        <end position="21"/>
    </location>
</feature>
<keyword evidence="6" id="KW-1185">Reference proteome</keyword>
<evidence type="ECO:0000313" key="7">
    <source>
        <dbReference type="RefSeq" id="XP_026537226.1"/>
    </source>
</evidence>